<evidence type="ECO:0000313" key="3">
    <source>
        <dbReference type="Proteomes" id="UP000243884"/>
    </source>
</evidence>
<proteinExistence type="predicted"/>
<dbReference type="PROSITE" id="PS51671">
    <property type="entry name" value="ACT"/>
    <property type="match status" value="1"/>
</dbReference>
<dbReference type="RefSeq" id="WP_084097748.1">
    <property type="nucleotide sequence ID" value="NZ_FWXK01000001.1"/>
</dbReference>
<organism evidence="2 3">
    <name type="scientific">Aerococcus suis</name>
    <dbReference type="NCBI Taxonomy" id="371602"/>
    <lineage>
        <taxon>Bacteria</taxon>
        <taxon>Bacillati</taxon>
        <taxon>Bacillota</taxon>
        <taxon>Bacilli</taxon>
        <taxon>Lactobacillales</taxon>
        <taxon>Aerococcaceae</taxon>
        <taxon>Aerococcus</taxon>
    </lineage>
</organism>
<sequence>MKAFISVSGKDRVGILASVSTLCQQYNANILDVSQTILDDYFTMGMLVSIDQLSASFSDFQDALQTKISDMQIHVMHEDSFTAMQRI</sequence>
<dbReference type="Gene3D" id="3.30.70.260">
    <property type="match status" value="1"/>
</dbReference>
<accession>A0A1W1Y2E7</accession>
<dbReference type="STRING" id="371602.SAMN04487984_0135"/>
<dbReference type="OrthoDB" id="9803078at2"/>
<dbReference type="InterPro" id="IPR050990">
    <property type="entry name" value="UPF0237/GcvR_regulator"/>
</dbReference>
<keyword evidence="3" id="KW-1185">Reference proteome</keyword>
<feature type="domain" description="ACT" evidence="1">
    <location>
        <begin position="4"/>
        <end position="78"/>
    </location>
</feature>
<reference evidence="3" key="1">
    <citation type="submission" date="2017-04" db="EMBL/GenBank/DDBJ databases">
        <authorList>
            <person name="Varghese N."/>
            <person name="Submissions S."/>
        </authorList>
    </citation>
    <scope>NUCLEOTIDE SEQUENCE [LARGE SCALE GENOMIC DNA]</scope>
    <source>
        <strain evidence="3">DSM 21500</strain>
    </source>
</reference>
<dbReference type="PANTHER" id="PTHR34875">
    <property type="entry name" value="UPF0237 PROTEIN MJ1558"/>
    <property type="match status" value="1"/>
</dbReference>
<gene>
    <name evidence="2" type="ORF">SAMN04487984_0135</name>
</gene>
<dbReference type="NCBIfam" id="NF001220">
    <property type="entry name" value="PRK00194.1"/>
    <property type="match status" value="1"/>
</dbReference>
<dbReference type="PANTHER" id="PTHR34875:SF6">
    <property type="entry name" value="UPF0237 PROTEIN MJ1558"/>
    <property type="match status" value="1"/>
</dbReference>
<dbReference type="EMBL" id="FWXK01000001">
    <property type="protein sequence ID" value="SMC30305.1"/>
    <property type="molecule type" value="Genomic_DNA"/>
</dbReference>
<name>A0A1W1Y2E7_9LACT</name>
<evidence type="ECO:0000259" key="1">
    <source>
        <dbReference type="PROSITE" id="PS51671"/>
    </source>
</evidence>
<dbReference type="SUPFAM" id="SSF55021">
    <property type="entry name" value="ACT-like"/>
    <property type="match status" value="1"/>
</dbReference>
<dbReference type="InterPro" id="IPR002912">
    <property type="entry name" value="ACT_dom"/>
</dbReference>
<protein>
    <submittedName>
        <fullName evidence="2">ACT domain-containing protein</fullName>
    </submittedName>
</protein>
<dbReference type="AlphaFoldDB" id="A0A1W1Y2E7"/>
<dbReference type="Proteomes" id="UP000243884">
    <property type="component" value="Unassembled WGS sequence"/>
</dbReference>
<dbReference type="Pfam" id="PF13740">
    <property type="entry name" value="ACT_6"/>
    <property type="match status" value="1"/>
</dbReference>
<dbReference type="InterPro" id="IPR045865">
    <property type="entry name" value="ACT-like_dom_sf"/>
</dbReference>
<evidence type="ECO:0000313" key="2">
    <source>
        <dbReference type="EMBL" id="SMC30305.1"/>
    </source>
</evidence>